<evidence type="ECO:0000313" key="3">
    <source>
        <dbReference type="Proteomes" id="UP001420932"/>
    </source>
</evidence>
<feature type="region of interest" description="Disordered" evidence="1">
    <location>
        <begin position="60"/>
        <end position="104"/>
    </location>
</feature>
<sequence>MYVSELCSKHVNITQVQSINILRNISPIGFNNSQFVENVDSAPIEQDVFKEQLLEHDTKVDISNNVPTSLVDPSGTHMSDIDEKDDENDNSKLSFNDEDGDDEP</sequence>
<comment type="caution">
    <text evidence="2">The sequence shown here is derived from an EMBL/GenBank/DDBJ whole genome shotgun (WGS) entry which is preliminary data.</text>
</comment>
<proteinExistence type="predicted"/>
<organism evidence="2 3">
    <name type="scientific">Stephania yunnanensis</name>
    <dbReference type="NCBI Taxonomy" id="152371"/>
    <lineage>
        <taxon>Eukaryota</taxon>
        <taxon>Viridiplantae</taxon>
        <taxon>Streptophyta</taxon>
        <taxon>Embryophyta</taxon>
        <taxon>Tracheophyta</taxon>
        <taxon>Spermatophyta</taxon>
        <taxon>Magnoliopsida</taxon>
        <taxon>Ranunculales</taxon>
        <taxon>Menispermaceae</taxon>
        <taxon>Menispermoideae</taxon>
        <taxon>Cissampelideae</taxon>
        <taxon>Stephania</taxon>
    </lineage>
</organism>
<evidence type="ECO:0000313" key="2">
    <source>
        <dbReference type="EMBL" id="KAK9107616.1"/>
    </source>
</evidence>
<reference evidence="2 3" key="1">
    <citation type="submission" date="2024-01" db="EMBL/GenBank/DDBJ databases">
        <title>Genome assemblies of Stephania.</title>
        <authorList>
            <person name="Yang L."/>
        </authorList>
    </citation>
    <scope>NUCLEOTIDE SEQUENCE [LARGE SCALE GENOMIC DNA]</scope>
    <source>
        <strain evidence="2">YNDBR</strain>
        <tissue evidence="2">Leaf</tissue>
    </source>
</reference>
<name>A0AAP0F9C4_9MAGN</name>
<evidence type="ECO:0000256" key="1">
    <source>
        <dbReference type="SAM" id="MobiDB-lite"/>
    </source>
</evidence>
<accession>A0AAP0F9C4</accession>
<dbReference type="EMBL" id="JBBNAF010000010">
    <property type="protein sequence ID" value="KAK9107616.1"/>
    <property type="molecule type" value="Genomic_DNA"/>
</dbReference>
<dbReference type="Proteomes" id="UP001420932">
    <property type="component" value="Unassembled WGS sequence"/>
</dbReference>
<gene>
    <name evidence="2" type="ORF">Syun_023627</name>
</gene>
<protein>
    <submittedName>
        <fullName evidence="2">Uncharacterized protein</fullName>
    </submittedName>
</protein>
<keyword evidence="3" id="KW-1185">Reference proteome</keyword>
<dbReference type="AlphaFoldDB" id="A0AAP0F9C4"/>